<keyword evidence="1" id="KW-0238">DNA-binding</keyword>
<dbReference type="RefSeq" id="WP_017368786.1">
    <property type="nucleotide sequence ID" value="NZ_AP017373.1"/>
</dbReference>
<dbReference type="Proteomes" id="UP001153203">
    <property type="component" value="Unassembled WGS sequence"/>
</dbReference>
<dbReference type="EMBL" id="CP086395">
    <property type="protein sequence ID" value="USJ20603.1"/>
    <property type="molecule type" value="Genomic_DNA"/>
</dbReference>
<evidence type="ECO:0000313" key="6">
    <source>
        <dbReference type="Proteomes" id="UP001056730"/>
    </source>
</evidence>
<protein>
    <submittedName>
        <fullName evidence="5">Helix-turn-helix transcriptional regulator</fullName>
    </submittedName>
</protein>
<dbReference type="CDD" id="cd00093">
    <property type="entry name" value="HTH_XRE"/>
    <property type="match status" value="1"/>
</dbReference>
<evidence type="ECO:0000259" key="2">
    <source>
        <dbReference type="PROSITE" id="PS50943"/>
    </source>
</evidence>
<dbReference type="EMBL" id="JAMWGI010000001">
    <property type="protein sequence ID" value="MDG6192605.1"/>
    <property type="molecule type" value="Genomic_DNA"/>
</dbReference>
<dbReference type="InterPro" id="IPR010982">
    <property type="entry name" value="Lambda_DNA-bd_dom_sf"/>
</dbReference>
<name>A0A9Q9D6V5_9LACT</name>
<dbReference type="GeneID" id="89494585"/>
<dbReference type="SMART" id="SM00530">
    <property type="entry name" value="HTH_XRE"/>
    <property type="match status" value="1"/>
</dbReference>
<dbReference type="PANTHER" id="PTHR46558:SF4">
    <property type="entry name" value="DNA-BIDING PHAGE PROTEIN"/>
    <property type="match status" value="1"/>
</dbReference>
<evidence type="ECO:0000313" key="5">
    <source>
        <dbReference type="EMBL" id="USJ20603.1"/>
    </source>
</evidence>
<dbReference type="PANTHER" id="PTHR46558">
    <property type="entry name" value="TRACRIPTIONAL REGULATORY PROTEIN-RELATED-RELATED"/>
    <property type="match status" value="1"/>
</dbReference>
<evidence type="ECO:0000313" key="3">
    <source>
        <dbReference type="EMBL" id="MDG6145856.1"/>
    </source>
</evidence>
<dbReference type="Proteomes" id="UP001153199">
    <property type="component" value="Unassembled WGS sequence"/>
</dbReference>
<evidence type="ECO:0000313" key="4">
    <source>
        <dbReference type="EMBL" id="MDG6192605.1"/>
    </source>
</evidence>
<proteinExistence type="predicted"/>
<feature type="domain" description="HTH cro/C1-type" evidence="2">
    <location>
        <begin position="5"/>
        <end position="59"/>
    </location>
</feature>
<dbReference type="SUPFAM" id="SSF47413">
    <property type="entry name" value="lambda repressor-like DNA-binding domains"/>
    <property type="match status" value="1"/>
</dbReference>
<dbReference type="GO" id="GO:0003677">
    <property type="term" value="F:DNA binding"/>
    <property type="evidence" value="ECO:0007669"/>
    <property type="project" value="UniProtKB-KW"/>
</dbReference>
<evidence type="ECO:0000256" key="1">
    <source>
        <dbReference type="ARBA" id="ARBA00023125"/>
    </source>
</evidence>
<dbReference type="Proteomes" id="UP001056730">
    <property type="component" value="Chromosome"/>
</dbReference>
<reference evidence="3" key="2">
    <citation type="submission" date="2022-06" db="EMBL/GenBank/DDBJ databases">
        <title>Lactococcus from bovine mastitis in China.</title>
        <authorList>
            <person name="Lin Y."/>
            <person name="Han B."/>
        </authorList>
    </citation>
    <scope>NUCLEOTIDE SEQUENCE</scope>
    <source>
        <strain evidence="4">Hebei-B-39</strain>
        <strain evidence="3">Ningxia-I-26</strain>
    </source>
</reference>
<keyword evidence="7" id="KW-1185">Reference proteome</keyword>
<dbReference type="PROSITE" id="PS50943">
    <property type="entry name" value="HTH_CROC1"/>
    <property type="match status" value="1"/>
</dbReference>
<dbReference type="AlphaFoldDB" id="A0A9Q9D6V5"/>
<organism evidence="5 6">
    <name type="scientific">Lactococcus formosensis</name>
    <dbReference type="NCBI Taxonomy" id="1281486"/>
    <lineage>
        <taxon>Bacteria</taxon>
        <taxon>Bacillati</taxon>
        <taxon>Bacillota</taxon>
        <taxon>Bacilli</taxon>
        <taxon>Lactobacillales</taxon>
        <taxon>Streptococcaceae</taxon>
        <taxon>Lactococcus</taxon>
    </lineage>
</organism>
<dbReference type="Pfam" id="PF01381">
    <property type="entry name" value="HTH_3"/>
    <property type="match status" value="1"/>
</dbReference>
<dbReference type="EMBL" id="JAMWFV010000016">
    <property type="protein sequence ID" value="MDG6145856.1"/>
    <property type="molecule type" value="Genomic_DNA"/>
</dbReference>
<evidence type="ECO:0000313" key="7">
    <source>
        <dbReference type="Proteomes" id="UP001153199"/>
    </source>
</evidence>
<accession>A0A9Q9D6V5</accession>
<reference evidence="5" key="1">
    <citation type="journal article" date="2022" name="Front. Microbiol.">
        <title>Feed Insects as a Reservoir of Granadaene-Producing Lactococci.</title>
        <authorList>
            <person name="Neuzil-Bunesova V."/>
            <person name="Ramirez Garcia A."/>
            <person name="Modrackova N."/>
            <person name="Makovska M."/>
            <person name="Sabolova M."/>
            <person name="Sproer C."/>
            <person name="Bunk B."/>
            <person name="Blom J."/>
            <person name="Schwab C."/>
        </authorList>
    </citation>
    <scope>NUCLEOTIDE SEQUENCE</scope>
    <source>
        <strain evidence="5">I4/6O</strain>
    </source>
</reference>
<dbReference type="Gene3D" id="1.10.260.40">
    <property type="entry name" value="lambda repressor-like DNA-binding domains"/>
    <property type="match status" value="1"/>
</dbReference>
<sequence>MENRIREFRQAQKLSQEDLARIAHVSRQTVNAIENDKYDPELLLAFKLAEILGTKVDDLFIFQLSHVKKKEEDVFWCEKYQCVLWKRADVEKRAN</sequence>
<gene>
    <name evidence="5" type="ORF">LMK00_01015</name>
    <name evidence="4" type="ORF">NF708_01120</name>
    <name evidence="3" type="ORF">NF717_09380</name>
</gene>
<dbReference type="KEGG" id="lfo:LMK00_01015"/>
<dbReference type="InterPro" id="IPR001387">
    <property type="entry name" value="Cro/C1-type_HTH"/>
</dbReference>